<dbReference type="GeneID" id="113468315"/>
<name>A0A3Q0J2I1_DIACI</name>
<evidence type="ECO:0000256" key="1">
    <source>
        <dbReference type="SAM" id="MobiDB-lite"/>
    </source>
</evidence>
<dbReference type="AlphaFoldDB" id="A0A3Q0J2I1"/>
<dbReference type="KEGG" id="dci:113468315"/>
<dbReference type="STRING" id="121845.A0A3Q0J2I1"/>
<evidence type="ECO:0000313" key="2">
    <source>
        <dbReference type="Proteomes" id="UP000079169"/>
    </source>
</evidence>
<protein>
    <submittedName>
        <fullName evidence="3">Uncharacterized protein LOC113468315</fullName>
    </submittedName>
</protein>
<dbReference type="RefSeq" id="XP_026680930.1">
    <property type="nucleotide sequence ID" value="XM_026825129.1"/>
</dbReference>
<proteinExistence type="predicted"/>
<accession>A0A3Q0J2I1</accession>
<reference evidence="3" key="1">
    <citation type="submission" date="2025-08" db="UniProtKB">
        <authorList>
            <consortium name="RefSeq"/>
        </authorList>
    </citation>
    <scope>IDENTIFICATION</scope>
</reference>
<dbReference type="PaxDb" id="121845-A0A3Q0J2I1"/>
<gene>
    <name evidence="3" type="primary">LOC113468315</name>
</gene>
<evidence type="ECO:0000313" key="3">
    <source>
        <dbReference type="RefSeq" id="XP_026680930.1"/>
    </source>
</evidence>
<feature type="compositionally biased region" description="Gly residues" evidence="1">
    <location>
        <begin position="9"/>
        <end position="24"/>
    </location>
</feature>
<keyword evidence="2" id="KW-1185">Reference proteome</keyword>
<dbReference type="Proteomes" id="UP000079169">
    <property type="component" value="Unplaced"/>
</dbReference>
<organism evidence="2 3">
    <name type="scientific">Diaphorina citri</name>
    <name type="common">Asian citrus psyllid</name>
    <dbReference type="NCBI Taxonomy" id="121845"/>
    <lineage>
        <taxon>Eukaryota</taxon>
        <taxon>Metazoa</taxon>
        <taxon>Ecdysozoa</taxon>
        <taxon>Arthropoda</taxon>
        <taxon>Hexapoda</taxon>
        <taxon>Insecta</taxon>
        <taxon>Pterygota</taxon>
        <taxon>Neoptera</taxon>
        <taxon>Paraneoptera</taxon>
        <taxon>Hemiptera</taxon>
        <taxon>Sternorrhyncha</taxon>
        <taxon>Psylloidea</taxon>
        <taxon>Psyllidae</taxon>
        <taxon>Diaphorininae</taxon>
        <taxon>Diaphorina</taxon>
    </lineage>
</organism>
<sequence length="176" mass="19263">MTSSSNDSGIGGSSSGISGLGGSNSGIAGSKTAPVSAVSSPGDESRKLGGEPFQCDPAEWTRLDQLLQGDRNDKLCTCWCQNWAEIHVRRATGDISWVTRIQNTPYTKSSSSHADLIKLFLPAVQKVITYEIYGWGSRIRAVRNTPPIDLMRPQMDRELMGFHQELTETLMDLMAR</sequence>
<feature type="region of interest" description="Disordered" evidence="1">
    <location>
        <begin position="1"/>
        <end position="51"/>
    </location>
</feature>